<dbReference type="InterPro" id="IPR013780">
    <property type="entry name" value="Glyco_hydro_b"/>
</dbReference>
<dbReference type="InterPro" id="IPR017853">
    <property type="entry name" value="GH"/>
</dbReference>
<evidence type="ECO:0000256" key="6">
    <source>
        <dbReference type="ARBA" id="ARBA00022801"/>
    </source>
</evidence>
<feature type="domain" description="Alpha-L-arabinofuranosidase C-terminal" evidence="9">
    <location>
        <begin position="317"/>
        <end position="499"/>
    </location>
</feature>
<evidence type="ECO:0000313" key="11">
    <source>
        <dbReference type="EMBL" id="SPE06933.1"/>
    </source>
</evidence>
<evidence type="ECO:0000256" key="3">
    <source>
        <dbReference type="ARBA" id="ARBA00007186"/>
    </source>
</evidence>
<dbReference type="SMART" id="SM00813">
    <property type="entry name" value="Alpha-L-AF_C"/>
    <property type="match status" value="1"/>
</dbReference>
<dbReference type="KEGG" id="lsu:A6B45_04285"/>
<accession>A0A2N9K8L7</accession>
<dbReference type="SUPFAM" id="SSF51445">
    <property type="entry name" value="(Trans)glycosidases"/>
    <property type="match status" value="1"/>
</dbReference>
<evidence type="ECO:0000256" key="2">
    <source>
        <dbReference type="ARBA" id="ARBA00004881"/>
    </source>
</evidence>
<comment type="subunit">
    <text evidence="4">Homohexamer; trimer of dimers.</text>
</comment>
<dbReference type="GeneID" id="99674000"/>
<evidence type="ECO:0000256" key="4">
    <source>
        <dbReference type="ARBA" id="ARBA00011165"/>
    </source>
</evidence>
<protein>
    <recommendedName>
        <fullName evidence="5">non-reducing end alpha-L-arabinofuranosidase</fullName>
        <ecNumber evidence="5">3.2.1.55</ecNumber>
    </recommendedName>
</protein>
<proteinExistence type="inferred from homology"/>
<dbReference type="Proteomes" id="UP000237923">
    <property type="component" value="Unassembled WGS sequence"/>
</dbReference>
<dbReference type="RefSeq" id="WP_072613516.1">
    <property type="nucleotide sequence ID" value="NZ_CAURUR010000002.1"/>
</dbReference>
<organism evidence="11 12">
    <name type="scientific">Leuconostoc suionicum</name>
    <dbReference type="NCBI Taxonomy" id="1511761"/>
    <lineage>
        <taxon>Bacteria</taxon>
        <taxon>Bacillati</taxon>
        <taxon>Bacillota</taxon>
        <taxon>Bacilli</taxon>
        <taxon>Lactobacillales</taxon>
        <taxon>Lactobacillaceae</taxon>
        <taxon>Leuconostoc</taxon>
    </lineage>
</organism>
<dbReference type="EMBL" id="OKQU01000001">
    <property type="protein sequence ID" value="SPE06933.1"/>
    <property type="molecule type" value="Genomic_DNA"/>
</dbReference>
<comment type="catalytic activity">
    <reaction evidence="1">
        <text>Hydrolysis of terminal non-reducing alpha-L-arabinofuranoside residues in alpha-L-arabinosides.</text>
        <dbReference type="EC" id="3.2.1.55"/>
    </reaction>
</comment>
<dbReference type="Gene3D" id="3.20.20.80">
    <property type="entry name" value="Glycosidases"/>
    <property type="match status" value="1"/>
</dbReference>
<dbReference type="PANTHER" id="PTHR43576:SF2">
    <property type="entry name" value="INTRACELLULAR EXO-ALPHA-L-ARABINOFURANOSIDASE 2"/>
    <property type="match status" value="1"/>
</dbReference>
<evidence type="ECO:0000313" key="12">
    <source>
        <dbReference type="Proteomes" id="UP000237923"/>
    </source>
</evidence>
<keyword evidence="7" id="KW-0119">Carbohydrate metabolism</keyword>
<gene>
    <name evidence="11" type="primary">abf2</name>
    <name evidence="10" type="ORF">LES8486_00638</name>
    <name evidence="11" type="ORF">LES9216_00785</name>
</gene>
<keyword evidence="6 11" id="KW-0378">Hydrolase</keyword>
<dbReference type="Pfam" id="PF06964">
    <property type="entry name" value="Alpha-L-AF_C"/>
    <property type="match status" value="1"/>
</dbReference>
<keyword evidence="13" id="KW-1185">Reference proteome</keyword>
<comment type="similarity">
    <text evidence="3">Belongs to the glycosyl hydrolase 51 family.</text>
</comment>
<sequence>MKVKIEKRQNEIKINPRLHGQFIEFLGNAINDGIWVGKESKIPNVNGMRLDVINALKEIEPPIIRWPGGVFADHYNWKDGVGKKRKKVFNEGFGTYSVETNEFGTDEFLEFASLIHSEPWININLLTGSAREMSEWMEYINRKQASYLSQKRKNSGHEAPYNVNLWGIGNEVWGGGGMMTPEQYVADYRKFATAAPTFALNQFSEDSRYFILSGADANKPKERRYWTSSVMKELAKARPPKVDGYDLHWYNWYLGKDFSASATDFNADDWYQVISGAMELEDILKEQYDLIQDGLEQMPEPEGEFDQKLEKIDLILGEWGNWYGKAFFEEKALYQQNTMRDAITTAIILDILHSNADKVKMASMAQTINVLNALILTDGKEFVLTPVYDIFKMYKVHRDNDVLDINVTDQNNNHIKFFASIKDKIIYLNVINFDLTETININIDLPSQVSRYQREELVANDMHETNTFEDPNHLRAAIVEQHDNVSSKELSNIGIKPMSVSVFKFELN</sequence>
<comment type="pathway">
    <text evidence="2">Glycan metabolism.</text>
</comment>
<dbReference type="AlphaFoldDB" id="A0A2N9K8L7"/>
<dbReference type="GO" id="GO:0046556">
    <property type="term" value="F:alpha-L-arabinofuranosidase activity"/>
    <property type="evidence" value="ECO:0007669"/>
    <property type="project" value="UniProtKB-EC"/>
</dbReference>
<dbReference type="Pfam" id="PF22848">
    <property type="entry name" value="ASD1_dom"/>
    <property type="match status" value="1"/>
</dbReference>
<dbReference type="Proteomes" id="UP000239237">
    <property type="component" value="Unassembled WGS sequence"/>
</dbReference>
<dbReference type="InterPro" id="IPR010720">
    <property type="entry name" value="Alpha-L-AF_C"/>
</dbReference>
<dbReference type="Gene3D" id="2.60.40.1180">
    <property type="entry name" value="Golgi alpha-mannosidase II"/>
    <property type="match status" value="1"/>
</dbReference>
<dbReference type="EMBL" id="OKQR01000001">
    <property type="protein sequence ID" value="SPD91654.1"/>
    <property type="molecule type" value="Genomic_DNA"/>
</dbReference>
<reference evidence="10 13" key="1">
    <citation type="submission" date="2018-02" db="EMBL/GenBank/DDBJ databases">
        <authorList>
            <person name="Rodrigo-Torres L."/>
            <person name="Arahal R. D."/>
            <person name="Lucena T."/>
        </authorList>
    </citation>
    <scope>NUCLEOTIDE SEQUENCE [LARGE SCALE GENOMIC DNA]</scope>
    <source>
        <strain evidence="10 13">CECT 8486</strain>
    </source>
</reference>
<evidence type="ECO:0000313" key="10">
    <source>
        <dbReference type="EMBL" id="SPD91654.1"/>
    </source>
</evidence>
<dbReference type="EC" id="3.2.1.55" evidence="5"/>
<evidence type="ECO:0000313" key="13">
    <source>
        <dbReference type="Proteomes" id="UP000239237"/>
    </source>
</evidence>
<name>A0A2N9K8L7_9LACO</name>
<evidence type="ECO:0000256" key="5">
    <source>
        <dbReference type="ARBA" id="ARBA00012670"/>
    </source>
</evidence>
<dbReference type="InterPro" id="IPR055235">
    <property type="entry name" value="ASD1_cat"/>
</dbReference>
<evidence type="ECO:0000256" key="1">
    <source>
        <dbReference type="ARBA" id="ARBA00001462"/>
    </source>
</evidence>
<dbReference type="PANTHER" id="PTHR43576">
    <property type="entry name" value="ALPHA-L-ARABINOFURANOSIDASE C-RELATED"/>
    <property type="match status" value="1"/>
</dbReference>
<dbReference type="GO" id="GO:0000272">
    <property type="term" value="P:polysaccharide catabolic process"/>
    <property type="evidence" value="ECO:0007669"/>
    <property type="project" value="TreeGrafter"/>
</dbReference>
<evidence type="ECO:0000259" key="9">
    <source>
        <dbReference type="SMART" id="SM00813"/>
    </source>
</evidence>
<dbReference type="SUPFAM" id="SSF51011">
    <property type="entry name" value="Glycosyl hydrolase domain"/>
    <property type="match status" value="1"/>
</dbReference>
<evidence type="ECO:0000256" key="8">
    <source>
        <dbReference type="ARBA" id="ARBA00023295"/>
    </source>
</evidence>
<dbReference type="GO" id="GO:0046373">
    <property type="term" value="P:L-arabinose metabolic process"/>
    <property type="evidence" value="ECO:0007669"/>
    <property type="project" value="InterPro"/>
</dbReference>
<evidence type="ECO:0000256" key="7">
    <source>
        <dbReference type="ARBA" id="ARBA00023277"/>
    </source>
</evidence>
<reference evidence="11 12" key="2">
    <citation type="submission" date="2018-02" db="EMBL/GenBank/DDBJ databases">
        <authorList>
            <person name="Cohen D.B."/>
            <person name="Kent A.D."/>
        </authorList>
    </citation>
    <scope>NUCLEOTIDE SEQUENCE [LARGE SCALE GENOMIC DNA]</scope>
    <source>
        <strain evidence="11 12">CECT 9216</strain>
    </source>
</reference>
<keyword evidence="8 11" id="KW-0326">Glycosidase</keyword>